<sequence length="237" mass="27889">TLGNEICFGGYMYAESDAHYLFKPGVVDYWEDKPYEFWAPYITRVGNRLIIDQEACPDLSELILERYPIFEGANVVIGGHNDGTFNLPKPGLVVCTPYVDKNIFKNTLPGWDILQIEDPNIMHWGMNESWAEERIITRGRWWHPEAKSNPEFVKFVDSWLNEWVGFAEESIFEVNMFSINEETILSLNYQREVHNKLKQYNIEPIYCRFRHRNFWDGGLHCLTLDTVREGGMQDYFK</sequence>
<organism evidence="1">
    <name type="scientific">marine metagenome</name>
    <dbReference type="NCBI Taxonomy" id="408172"/>
    <lineage>
        <taxon>unclassified sequences</taxon>
        <taxon>metagenomes</taxon>
        <taxon>ecological metagenomes</taxon>
    </lineage>
</organism>
<evidence type="ECO:0000313" key="1">
    <source>
        <dbReference type="EMBL" id="SVD46494.1"/>
    </source>
</evidence>
<dbReference type="EMBL" id="UINC01152353">
    <property type="protein sequence ID" value="SVD46494.1"/>
    <property type="molecule type" value="Genomic_DNA"/>
</dbReference>
<proteinExistence type="predicted"/>
<dbReference type="SUPFAM" id="SSF55909">
    <property type="entry name" value="Pentein"/>
    <property type="match status" value="1"/>
</dbReference>
<dbReference type="AlphaFoldDB" id="A0A382VJ57"/>
<reference evidence="1" key="1">
    <citation type="submission" date="2018-05" db="EMBL/GenBank/DDBJ databases">
        <authorList>
            <person name="Lanie J.A."/>
            <person name="Ng W.-L."/>
            <person name="Kazmierczak K.M."/>
            <person name="Andrzejewski T.M."/>
            <person name="Davidsen T.M."/>
            <person name="Wayne K.J."/>
            <person name="Tettelin H."/>
            <person name="Glass J.I."/>
            <person name="Rusch D."/>
            <person name="Podicherti R."/>
            <person name="Tsui H.-C.T."/>
            <person name="Winkler M.E."/>
        </authorList>
    </citation>
    <scope>NUCLEOTIDE SEQUENCE</scope>
</reference>
<gene>
    <name evidence="1" type="ORF">METZ01_LOCUS399348</name>
</gene>
<feature type="non-terminal residue" evidence="1">
    <location>
        <position position="1"/>
    </location>
</feature>
<name>A0A382VJ57_9ZZZZ</name>
<dbReference type="Gene3D" id="3.75.10.10">
    <property type="entry name" value="L-arginine/glycine Amidinotransferase, Chain A"/>
    <property type="match status" value="1"/>
</dbReference>
<accession>A0A382VJ57</accession>
<protein>
    <submittedName>
        <fullName evidence="1">Uncharacterized protein</fullName>
    </submittedName>
</protein>